<reference evidence="1 2" key="1">
    <citation type="journal article" date="2006" name="Science">
        <title>The genome of black cottonwood, Populus trichocarpa (Torr. &amp; Gray).</title>
        <authorList>
            <person name="Tuskan G.A."/>
            <person name="Difazio S."/>
            <person name="Jansson S."/>
            <person name="Bohlmann J."/>
            <person name="Grigoriev I."/>
            <person name="Hellsten U."/>
            <person name="Putnam N."/>
            <person name="Ralph S."/>
            <person name="Rombauts S."/>
            <person name="Salamov A."/>
            <person name="Schein J."/>
            <person name="Sterck L."/>
            <person name="Aerts A."/>
            <person name="Bhalerao R.R."/>
            <person name="Bhalerao R.P."/>
            <person name="Blaudez D."/>
            <person name="Boerjan W."/>
            <person name="Brun A."/>
            <person name="Brunner A."/>
            <person name="Busov V."/>
            <person name="Campbell M."/>
            <person name="Carlson J."/>
            <person name="Chalot M."/>
            <person name="Chapman J."/>
            <person name="Chen G.L."/>
            <person name="Cooper D."/>
            <person name="Coutinho P.M."/>
            <person name="Couturier J."/>
            <person name="Covert S."/>
            <person name="Cronk Q."/>
            <person name="Cunningham R."/>
            <person name="Davis J."/>
            <person name="Degroeve S."/>
            <person name="Dejardin A."/>
            <person name="Depamphilis C."/>
            <person name="Detter J."/>
            <person name="Dirks B."/>
            <person name="Dubchak I."/>
            <person name="Duplessis S."/>
            <person name="Ehlting J."/>
            <person name="Ellis B."/>
            <person name="Gendler K."/>
            <person name="Goodstein D."/>
            <person name="Gribskov M."/>
            <person name="Grimwood J."/>
            <person name="Groover A."/>
            <person name="Gunter L."/>
            <person name="Hamberger B."/>
            <person name="Heinze B."/>
            <person name="Helariutta Y."/>
            <person name="Henrissat B."/>
            <person name="Holligan D."/>
            <person name="Holt R."/>
            <person name="Huang W."/>
            <person name="Islam-Faridi N."/>
            <person name="Jones S."/>
            <person name="Jones-Rhoades M."/>
            <person name="Jorgensen R."/>
            <person name="Joshi C."/>
            <person name="Kangasjarvi J."/>
            <person name="Karlsson J."/>
            <person name="Kelleher C."/>
            <person name="Kirkpatrick R."/>
            <person name="Kirst M."/>
            <person name="Kohler A."/>
            <person name="Kalluri U."/>
            <person name="Larimer F."/>
            <person name="Leebens-Mack J."/>
            <person name="Leple J.C."/>
            <person name="Locascio P."/>
            <person name="Lou Y."/>
            <person name="Lucas S."/>
            <person name="Martin F."/>
            <person name="Montanini B."/>
            <person name="Napoli C."/>
            <person name="Nelson D.R."/>
            <person name="Nelson C."/>
            <person name="Nieminen K."/>
            <person name="Nilsson O."/>
            <person name="Pereda V."/>
            <person name="Peter G."/>
            <person name="Philippe R."/>
            <person name="Pilate G."/>
            <person name="Poliakov A."/>
            <person name="Razumovskaya J."/>
            <person name="Richardson P."/>
            <person name="Rinaldi C."/>
            <person name="Ritland K."/>
            <person name="Rouze P."/>
            <person name="Ryaboy D."/>
            <person name="Schmutz J."/>
            <person name="Schrader J."/>
            <person name="Segerman B."/>
            <person name="Shin H."/>
            <person name="Siddiqui A."/>
            <person name="Sterky F."/>
            <person name="Terry A."/>
            <person name="Tsai C.J."/>
            <person name="Uberbacher E."/>
            <person name="Unneberg P."/>
            <person name="Vahala J."/>
            <person name="Wall K."/>
            <person name="Wessler S."/>
            <person name="Yang G."/>
            <person name="Yin T."/>
            <person name="Douglas C."/>
            <person name="Marra M."/>
            <person name="Sandberg G."/>
            <person name="Van de Peer Y."/>
            <person name="Rokhsar D."/>
        </authorList>
    </citation>
    <scope>NUCLEOTIDE SEQUENCE [LARGE SCALE GENOMIC DNA]</scope>
    <source>
        <strain evidence="2">cv. Nisqually</strain>
    </source>
</reference>
<organism evidence="1 2">
    <name type="scientific">Populus trichocarpa</name>
    <name type="common">Western balsam poplar</name>
    <name type="synonym">Populus balsamifera subsp. trichocarpa</name>
    <dbReference type="NCBI Taxonomy" id="3694"/>
    <lineage>
        <taxon>Eukaryota</taxon>
        <taxon>Viridiplantae</taxon>
        <taxon>Streptophyta</taxon>
        <taxon>Embryophyta</taxon>
        <taxon>Tracheophyta</taxon>
        <taxon>Spermatophyta</taxon>
        <taxon>Magnoliopsida</taxon>
        <taxon>eudicotyledons</taxon>
        <taxon>Gunneridae</taxon>
        <taxon>Pentapetalae</taxon>
        <taxon>rosids</taxon>
        <taxon>fabids</taxon>
        <taxon>Malpighiales</taxon>
        <taxon>Salicaceae</taxon>
        <taxon>Saliceae</taxon>
        <taxon>Populus</taxon>
    </lineage>
</organism>
<sequence>MASRHLTLVLPCSSAILARRPEHPVALRGAWGEPSSSRPCAIPEHHVVMAVAWGESARARLMWGT</sequence>
<evidence type="ECO:0000313" key="2">
    <source>
        <dbReference type="Proteomes" id="UP000006729"/>
    </source>
</evidence>
<protein>
    <submittedName>
        <fullName evidence="1">Uncharacterized protein</fullName>
    </submittedName>
</protein>
<dbReference type="HOGENOM" id="CLU_2853938_0_0_1"/>
<keyword evidence="2" id="KW-1185">Reference proteome</keyword>
<evidence type="ECO:0000313" key="1">
    <source>
        <dbReference type="EMBL" id="PNT38821.1"/>
    </source>
</evidence>
<name>U5GDJ6_POPTR</name>
<dbReference type="AlphaFoldDB" id="U5GDJ6"/>
<dbReference type="Proteomes" id="UP000006729">
    <property type="component" value="Chromosome 5"/>
</dbReference>
<gene>
    <name evidence="1" type="ORF">POPTR_005G258200</name>
</gene>
<dbReference type="InParanoid" id="U5GDJ6"/>
<dbReference type="EMBL" id="CM009294">
    <property type="protein sequence ID" value="PNT38821.1"/>
    <property type="molecule type" value="Genomic_DNA"/>
</dbReference>
<accession>U5GDJ6</accession>
<proteinExistence type="predicted"/>